<dbReference type="GO" id="GO:0005737">
    <property type="term" value="C:cytoplasm"/>
    <property type="evidence" value="ECO:0007669"/>
    <property type="project" value="TreeGrafter"/>
</dbReference>
<keyword evidence="7" id="KW-1015">Disulfide bond</keyword>
<keyword evidence="6" id="KW-0560">Oxidoreductase</keyword>
<dbReference type="GO" id="GO:0034599">
    <property type="term" value="P:cellular response to oxidative stress"/>
    <property type="evidence" value="ECO:0007669"/>
    <property type="project" value="TreeGrafter"/>
</dbReference>
<dbReference type="PANTHER" id="PTHR42801">
    <property type="entry name" value="THIOREDOXIN-DEPENDENT PEROXIDE REDUCTASE"/>
    <property type="match status" value="1"/>
</dbReference>
<dbReference type="CDD" id="cd03017">
    <property type="entry name" value="PRX_BCP"/>
    <property type="match status" value="1"/>
</dbReference>
<accession>A0A2U0SHH3</accession>
<evidence type="ECO:0000256" key="3">
    <source>
        <dbReference type="ARBA" id="ARBA00013017"/>
    </source>
</evidence>
<evidence type="ECO:0000313" key="14">
    <source>
        <dbReference type="EMBL" id="PVX30799.1"/>
    </source>
</evidence>
<dbReference type="PANTHER" id="PTHR42801:SF4">
    <property type="entry name" value="AHPC_TSA FAMILY PROTEIN"/>
    <property type="match status" value="1"/>
</dbReference>
<dbReference type="Proteomes" id="UP000245890">
    <property type="component" value="Unassembled WGS sequence"/>
</dbReference>
<evidence type="ECO:0000313" key="15">
    <source>
        <dbReference type="Proteomes" id="UP000245890"/>
    </source>
</evidence>
<proteinExistence type="inferred from homology"/>
<keyword evidence="4" id="KW-0575">Peroxidase</keyword>
<evidence type="ECO:0000256" key="5">
    <source>
        <dbReference type="ARBA" id="ARBA00022862"/>
    </source>
</evidence>
<dbReference type="InterPro" id="IPR013766">
    <property type="entry name" value="Thioredoxin_domain"/>
</dbReference>
<dbReference type="SUPFAM" id="SSF52833">
    <property type="entry name" value="Thioredoxin-like"/>
    <property type="match status" value="1"/>
</dbReference>
<reference evidence="14 15" key="1">
    <citation type="submission" date="2018-05" db="EMBL/GenBank/DDBJ databases">
        <title>Description of Sphingomonas pokkalii sp nov, isolated from the rhizosphere of saline tolerant pokkali rice and its draft genome analysis.</title>
        <authorList>
            <person name="Menon R."/>
            <person name="Kumari S."/>
            <person name="Rameshkumar N."/>
        </authorList>
    </citation>
    <scope>NUCLEOTIDE SEQUENCE [LARGE SCALE GENOMIC DNA]</scope>
    <source>
        <strain evidence="14 15">L3B27</strain>
    </source>
</reference>
<evidence type="ECO:0000259" key="13">
    <source>
        <dbReference type="PROSITE" id="PS51352"/>
    </source>
</evidence>
<comment type="caution">
    <text evidence="14">The sequence shown here is derived from an EMBL/GenBank/DDBJ whole genome shotgun (WGS) entry which is preliminary data.</text>
</comment>
<evidence type="ECO:0000256" key="2">
    <source>
        <dbReference type="ARBA" id="ARBA00011245"/>
    </source>
</evidence>
<evidence type="ECO:0000256" key="4">
    <source>
        <dbReference type="ARBA" id="ARBA00022559"/>
    </source>
</evidence>
<protein>
    <recommendedName>
        <fullName evidence="3">thioredoxin-dependent peroxiredoxin</fullName>
        <ecNumber evidence="3">1.11.1.24</ecNumber>
    </recommendedName>
    <alternativeName>
        <fullName evidence="9">Thioredoxin peroxidase</fullName>
    </alternativeName>
    <alternativeName>
        <fullName evidence="11">Thioredoxin-dependent peroxiredoxin Bcp</fullName>
    </alternativeName>
</protein>
<evidence type="ECO:0000256" key="11">
    <source>
        <dbReference type="ARBA" id="ARBA00042639"/>
    </source>
</evidence>
<dbReference type="AlphaFoldDB" id="A0A2U0SHH3"/>
<feature type="domain" description="Thioredoxin" evidence="13">
    <location>
        <begin position="3"/>
        <end position="156"/>
    </location>
</feature>
<comment type="function">
    <text evidence="1">Thiol-specific peroxidase that catalyzes the reduction of hydrogen peroxide and organic hydroperoxides to water and alcohols, respectively. Plays a role in cell protection against oxidative stress by detoxifying peroxides and as sensor of hydrogen peroxide-mediated signaling events.</text>
</comment>
<comment type="catalytic activity">
    <reaction evidence="12">
        <text>a hydroperoxide + [thioredoxin]-dithiol = an alcohol + [thioredoxin]-disulfide + H2O</text>
        <dbReference type="Rhea" id="RHEA:62620"/>
        <dbReference type="Rhea" id="RHEA-COMP:10698"/>
        <dbReference type="Rhea" id="RHEA-COMP:10700"/>
        <dbReference type="ChEBI" id="CHEBI:15377"/>
        <dbReference type="ChEBI" id="CHEBI:29950"/>
        <dbReference type="ChEBI" id="CHEBI:30879"/>
        <dbReference type="ChEBI" id="CHEBI:35924"/>
        <dbReference type="ChEBI" id="CHEBI:50058"/>
        <dbReference type="EC" id="1.11.1.24"/>
    </reaction>
</comment>
<evidence type="ECO:0000256" key="1">
    <source>
        <dbReference type="ARBA" id="ARBA00003330"/>
    </source>
</evidence>
<comment type="similarity">
    <text evidence="10">Belongs to the peroxiredoxin family. BCP/PrxQ subfamily.</text>
</comment>
<keyword evidence="15" id="KW-1185">Reference proteome</keyword>
<dbReference type="GO" id="GO:0008379">
    <property type="term" value="F:thioredoxin peroxidase activity"/>
    <property type="evidence" value="ECO:0007669"/>
    <property type="project" value="TreeGrafter"/>
</dbReference>
<evidence type="ECO:0000256" key="8">
    <source>
        <dbReference type="ARBA" id="ARBA00023284"/>
    </source>
</evidence>
<sequence>MSIELGDALPKGALVAADGSAIALPEWGAGAPLLLYFYPKDDTSGCTREAQDFSALMPEFAALGVKLLGISKDPPAKHQKFTAKYDLAVPLATDEDGALMEVLGVWVEKSMYGKKYMGIERSTFLFDASGTLVRAWRKVKVPGHAAEVLAAAKALG</sequence>
<dbReference type="OrthoDB" id="9812811at2"/>
<dbReference type="FunFam" id="3.40.30.10:FF:000007">
    <property type="entry name" value="Thioredoxin-dependent thiol peroxidase"/>
    <property type="match status" value="1"/>
</dbReference>
<evidence type="ECO:0000256" key="9">
    <source>
        <dbReference type="ARBA" id="ARBA00032824"/>
    </source>
</evidence>
<dbReference type="Gene3D" id="3.40.30.10">
    <property type="entry name" value="Glutaredoxin"/>
    <property type="match status" value="1"/>
</dbReference>
<dbReference type="PROSITE" id="PS51352">
    <property type="entry name" value="THIOREDOXIN_2"/>
    <property type="match status" value="1"/>
</dbReference>
<dbReference type="GO" id="GO:0045454">
    <property type="term" value="P:cell redox homeostasis"/>
    <property type="evidence" value="ECO:0007669"/>
    <property type="project" value="TreeGrafter"/>
</dbReference>
<evidence type="ECO:0000256" key="12">
    <source>
        <dbReference type="ARBA" id="ARBA00049091"/>
    </source>
</evidence>
<evidence type="ECO:0000256" key="6">
    <source>
        <dbReference type="ARBA" id="ARBA00023002"/>
    </source>
</evidence>
<dbReference type="EMBL" id="QENQ01000001">
    <property type="protein sequence ID" value="PVX30799.1"/>
    <property type="molecule type" value="Genomic_DNA"/>
</dbReference>
<dbReference type="InterPro" id="IPR000866">
    <property type="entry name" value="AhpC/TSA"/>
</dbReference>
<dbReference type="Pfam" id="PF00578">
    <property type="entry name" value="AhpC-TSA"/>
    <property type="match status" value="1"/>
</dbReference>
<keyword evidence="5" id="KW-0049">Antioxidant</keyword>
<keyword evidence="8" id="KW-0676">Redox-active center</keyword>
<dbReference type="InterPro" id="IPR050924">
    <property type="entry name" value="Peroxiredoxin_BCP/PrxQ"/>
</dbReference>
<dbReference type="EC" id="1.11.1.24" evidence="3"/>
<evidence type="ECO:0000256" key="10">
    <source>
        <dbReference type="ARBA" id="ARBA00038489"/>
    </source>
</evidence>
<gene>
    <name evidence="14" type="ORF">DD559_16870</name>
</gene>
<organism evidence="14 15">
    <name type="scientific">Sphingomonas pokkalii</name>
    <dbReference type="NCBI Taxonomy" id="2175090"/>
    <lineage>
        <taxon>Bacteria</taxon>
        <taxon>Pseudomonadati</taxon>
        <taxon>Pseudomonadota</taxon>
        <taxon>Alphaproteobacteria</taxon>
        <taxon>Sphingomonadales</taxon>
        <taxon>Sphingomonadaceae</taxon>
        <taxon>Sphingomonas</taxon>
    </lineage>
</organism>
<name>A0A2U0SHH3_9SPHN</name>
<evidence type="ECO:0000256" key="7">
    <source>
        <dbReference type="ARBA" id="ARBA00023157"/>
    </source>
</evidence>
<dbReference type="RefSeq" id="WP_116470202.1">
    <property type="nucleotide sequence ID" value="NZ_QENQ01000001.1"/>
</dbReference>
<comment type="subunit">
    <text evidence="2">Monomer.</text>
</comment>
<dbReference type="InterPro" id="IPR036249">
    <property type="entry name" value="Thioredoxin-like_sf"/>
</dbReference>